<protein>
    <recommendedName>
        <fullName evidence="8 9">2,3-bisphosphoglycerate-independent phosphoglycerate mutase</fullName>
        <shortName evidence="8">BPG-independent PGAM</shortName>
        <shortName evidence="8">Phosphoglyceromutase</shortName>
        <shortName evidence="8">iPGM</shortName>
        <ecNumber evidence="8 9">5.4.2.12</ecNumber>
    </recommendedName>
</protein>
<feature type="binding site" evidence="8">
    <location>
        <position position="455"/>
    </location>
    <ligand>
        <name>Mn(2+)</name>
        <dbReference type="ChEBI" id="CHEBI:29035"/>
        <label>1</label>
    </ligand>
</feature>
<feature type="binding site" evidence="8">
    <location>
        <position position="11"/>
    </location>
    <ligand>
        <name>Mn(2+)</name>
        <dbReference type="ChEBI" id="CHEBI:29035"/>
        <label>2</label>
    </ligand>
</feature>
<keyword evidence="5 8" id="KW-0324">Glycolysis</keyword>
<dbReference type="EC" id="5.4.2.12" evidence="8 9"/>
<dbReference type="SUPFAM" id="SSF53649">
    <property type="entry name" value="Alkaline phosphatase-like"/>
    <property type="match status" value="1"/>
</dbReference>
<feature type="binding site" evidence="8">
    <location>
        <position position="329"/>
    </location>
    <ligand>
        <name>substrate</name>
    </ligand>
</feature>
<dbReference type="Pfam" id="PF06415">
    <property type="entry name" value="iPGM_N"/>
    <property type="match status" value="1"/>
</dbReference>
<dbReference type="InterPro" id="IPR011258">
    <property type="entry name" value="BPG-indep_PGM_N"/>
</dbReference>
<feature type="active site" description="Phosphoserine intermediate" evidence="8">
    <location>
        <position position="60"/>
    </location>
</feature>
<proteinExistence type="inferred from homology"/>
<keyword evidence="7 8" id="KW-0413">Isomerase</keyword>
<name>A0ABS9CIS9_9FIRM</name>
<reference evidence="12 13" key="1">
    <citation type="submission" date="2020-12" db="EMBL/GenBank/DDBJ databases">
        <title>Whole genome sequences of gut porcine anaerobes.</title>
        <authorList>
            <person name="Kubasova T."/>
            <person name="Jahodarova E."/>
            <person name="Rychlik I."/>
        </authorList>
    </citation>
    <scope>NUCLEOTIDE SEQUENCE [LARGE SCALE GENOMIC DNA]</scope>
    <source>
        <strain evidence="12 13">An867</strain>
    </source>
</reference>
<evidence type="ECO:0000256" key="7">
    <source>
        <dbReference type="ARBA" id="ARBA00023235"/>
    </source>
</evidence>
<feature type="binding site" evidence="8">
    <location>
        <begin position="254"/>
        <end position="257"/>
    </location>
    <ligand>
        <name>substrate</name>
    </ligand>
</feature>
<dbReference type="InterPro" id="IPR036646">
    <property type="entry name" value="PGAM_B_sf"/>
</dbReference>
<evidence type="ECO:0000259" key="10">
    <source>
        <dbReference type="Pfam" id="PF01676"/>
    </source>
</evidence>
<feature type="binding site" evidence="8">
    <location>
        <position position="183"/>
    </location>
    <ligand>
        <name>substrate</name>
    </ligand>
</feature>
<keyword evidence="13" id="KW-1185">Reference proteome</keyword>
<feature type="binding site" evidence="8">
    <location>
        <position position="438"/>
    </location>
    <ligand>
        <name>Mn(2+)</name>
        <dbReference type="ChEBI" id="CHEBI:29035"/>
        <label>2</label>
    </ligand>
</feature>
<evidence type="ECO:0000256" key="1">
    <source>
        <dbReference type="ARBA" id="ARBA00000370"/>
    </source>
</evidence>
<comment type="cofactor">
    <cofactor evidence="8">
        <name>Mn(2+)</name>
        <dbReference type="ChEBI" id="CHEBI:29035"/>
    </cofactor>
    <text evidence="8">Binds 2 manganese ions per subunit.</text>
</comment>
<evidence type="ECO:0000256" key="4">
    <source>
        <dbReference type="ARBA" id="ARBA00022723"/>
    </source>
</evidence>
<dbReference type="HAMAP" id="MF_01038">
    <property type="entry name" value="GpmI"/>
    <property type="match status" value="1"/>
</dbReference>
<evidence type="ECO:0000256" key="9">
    <source>
        <dbReference type="NCBIfam" id="TIGR01307"/>
    </source>
</evidence>
<dbReference type="InterPro" id="IPR006124">
    <property type="entry name" value="Metalloenzyme"/>
</dbReference>
<keyword evidence="6 8" id="KW-0464">Manganese</keyword>
<evidence type="ECO:0000259" key="11">
    <source>
        <dbReference type="Pfam" id="PF06415"/>
    </source>
</evidence>
<evidence type="ECO:0000256" key="6">
    <source>
        <dbReference type="ARBA" id="ARBA00023211"/>
    </source>
</evidence>
<dbReference type="PANTHER" id="PTHR31637">
    <property type="entry name" value="2,3-BISPHOSPHOGLYCERATE-INDEPENDENT PHOSPHOGLYCERATE MUTASE"/>
    <property type="match status" value="1"/>
</dbReference>
<keyword evidence="4 8" id="KW-0479">Metal-binding</keyword>
<dbReference type="PANTHER" id="PTHR31637:SF0">
    <property type="entry name" value="2,3-BISPHOSPHOGLYCERATE-INDEPENDENT PHOSPHOGLYCERATE MUTASE"/>
    <property type="match status" value="1"/>
</dbReference>
<dbReference type="SUPFAM" id="SSF64158">
    <property type="entry name" value="2,3-Bisphosphoglycerate-independent phosphoglycerate mutase, substrate-binding domain"/>
    <property type="match status" value="1"/>
</dbReference>
<feature type="domain" description="Metalloenzyme" evidence="10">
    <location>
        <begin position="3"/>
        <end position="491"/>
    </location>
</feature>
<dbReference type="CDD" id="cd16010">
    <property type="entry name" value="iPGM"/>
    <property type="match status" value="1"/>
</dbReference>
<dbReference type="Pfam" id="PF01676">
    <property type="entry name" value="Metalloenzyme"/>
    <property type="match status" value="1"/>
</dbReference>
<gene>
    <name evidence="8" type="primary">gpmI</name>
    <name evidence="12" type="ORF">JQM67_00230</name>
</gene>
<comment type="pathway">
    <text evidence="2 8">Carbohydrate degradation; glycolysis; pyruvate from D-glyceraldehyde 3-phosphate: step 3/5.</text>
</comment>
<evidence type="ECO:0000256" key="8">
    <source>
        <dbReference type="HAMAP-Rule" id="MF_01038"/>
    </source>
</evidence>
<evidence type="ECO:0000313" key="12">
    <source>
        <dbReference type="EMBL" id="MCF2651037.1"/>
    </source>
</evidence>
<dbReference type="Gene3D" id="3.40.720.10">
    <property type="entry name" value="Alkaline Phosphatase, subunit A"/>
    <property type="match status" value="1"/>
</dbReference>
<comment type="similarity">
    <text evidence="3 8">Belongs to the BPG-independent phosphoglycerate mutase family.</text>
</comment>
<feature type="binding site" evidence="8">
    <location>
        <position position="400"/>
    </location>
    <ligand>
        <name>Mn(2+)</name>
        <dbReference type="ChEBI" id="CHEBI:29035"/>
        <label>1</label>
    </ligand>
</feature>
<feature type="binding site" evidence="8">
    <location>
        <position position="121"/>
    </location>
    <ligand>
        <name>substrate</name>
    </ligand>
</feature>
<comment type="subunit">
    <text evidence="8">Monomer.</text>
</comment>
<evidence type="ECO:0000256" key="5">
    <source>
        <dbReference type="ARBA" id="ARBA00023152"/>
    </source>
</evidence>
<dbReference type="GO" id="GO:0004619">
    <property type="term" value="F:phosphoglycerate mutase activity"/>
    <property type="evidence" value="ECO:0007669"/>
    <property type="project" value="UniProtKB-EC"/>
</dbReference>
<dbReference type="InterPro" id="IPR017850">
    <property type="entry name" value="Alkaline_phosphatase_core_sf"/>
</dbReference>
<feature type="binding site" evidence="8">
    <location>
        <begin position="151"/>
        <end position="152"/>
    </location>
    <ligand>
        <name>substrate</name>
    </ligand>
</feature>
<dbReference type="Gene3D" id="3.40.1450.10">
    <property type="entry name" value="BPG-independent phosphoglycerate mutase, domain B"/>
    <property type="match status" value="1"/>
</dbReference>
<feature type="binding site" evidence="8">
    <location>
        <position position="437"/>
    </location>
    <ligand>
        <name>Mn(2+)</name>
        <dbReference type="ChEBI" id="CHEBI:29035"/>
        <label>2</label>
    </ligand>
</feature>
<sequence>MKKPVVLMIMDGFGFSVPEGNAIAAANKPNLDKLFSENPLTQIGASGMDVGLPDGQMGNSEVGHTNIGAGRIVYQELTRITKAVQDGTFFENEALVHAMSEAKANDKALHLIGLLSDGGVHSHNTHLYGLLEMAKKMGLTKVYVHALLDGRDVPPSSGKDFVAQLMEKMDEIGVGKVATVMGRYYAMDRDNRWERVEKAYNAMVCREGTEFECPVCAVAKSYEDGVTDEFVVPCTVKGAEPISAGDSIVFFNFRPDRAREITRTFVDPEFTGFERRHGFFPLNYVCMTQYDATMPNVEIAFKPQSLKNTLGEYVSDKGLSQLRIAETEKYAHVTFFFNGGVEKQYPGEDRILVNSPKVATYDLQPEMSAYEVTDKMVEAVKSGKYDMMILNFANCDMVGHTGVFDAAKAAVEAVDTCVGRVAAAVAEMGGVLLITADHGNADKMVDTDGEPFTAHTTNPVPFCVVGYPCTLREGGVLADIAPTMLKIMGLKQPEEMTGTSIIL</sequence>
<feature type="binding site" evidence="8">
    <location>
        <position position="189"/>
    </location>
    <ligand>
        <name>substrate</name>
    </ligand>
</feature>
<feature type="binding site" evidence="8">
    <location>
        <position position="60"/>
    </location>
    <ligand>
        <name>Mn(2+)</name>
        <dbReference type="ChEBI" id="CHEBI:29035"/>
        <label>2</label>
    </ligand>
</feature>
<comment type="catalytic activity">
    <reaction evidence="1 8">
        <text>(2R)-2-phosphoglycerate = (2R)-3-phosphoglycerate</text>
        <dbReference type="Rhea" id="RHEA:15901"/>
        <dbReference type="ChEBI" id="CHEBI:58272"/>
        <dbReference type="ChEBI" id="CHEBI:58289"/>
        <dbReference type="EC" id="5.4.2.12"/>
    </reaction>
</comment>
<dbReference type="EMBL" id="JAFBIT010000001">
    <property type="protein sequence ID" value="MCF2651037.1"/>
    <property type="molecule type" value="Genomic_DNA"/>
</dbReference>
<dbReference type="InterPro" id="IPR005995">
    <property type="entry name" value="Pgm_bpd_ind"/>
</dbReference>
<dbReference type="NCBIfam" id="TIGR01307">
    <property type="entry name" value="pgm_bpd_ind"/>
    <property type="match status" value="1"/>
</dbReference>
<feature type="binding site" evidence="8">
    <location>
        <position position="396"/>
    </location>
    <ligand>
        <name>Mn(2+)</name>
        <dbReference type="ChEBI" id="CHEBI:29035"/>
        <label>1</label>
    </ligand>
</feature>
<feature type="domain" description="BPG-independent PGAM N-terminal" evidence="11">
    <location>
        <begin position="80"/>
        <end position="291"/>
    </location>
</feature>
<comment type="function">
    <text evidence="8">Catalyzes the interconversion of 2-phosphoglycerate and 3-phosphoglycerate.</text>
</comment>
<dbReference type="Proteomes" id="UP001299220">
    <property type="component" value="Unassembled WGS sequence"/>
</dbReference>
<comment type="caution">
    <text evidence="12">The sequence shown here is derived from an EMBL/GenBank/DDBJ whole genome shotgun (WGS) entry which is preliminary data.</text>
</comment>
<organism evidence="12 13">
    <name type="scientific">Anaeromassilibacillus senegalensis</name>
    <dbReference type="NCBI Taxonomy" id="1673717"/>
    <lineage>
        <taxon>Bacteria</taxon>
        <taxon>Bacillati</taxon>
        <taxon>Bacillota</taxon>
        <taxon>Clostridia</taxon>
        <taxon>Eubacteriales</taxon>
        <taxon>Acutalibacteraceae</taxon>
        <taxon>Anaeromassilibacillus</taxon>
    </lineage>
</organism>
<evidence type="ECO:0000313" key="13">
    <source>
        <dbReference type="Proteomes" id="UP001299220"/>
    </source>
</evidence>
<dbReference type="RefSeq" id="WP_235321984.1">
    <property type="nucleotide sequence ID" value="NZ_JAFBIT010000001.1"/>
</dbReference>
<accession>A0ABS9CIS9</accession>
<dbReference type="PIRSF" id="PIRSF001492">
    <property type="entry name" value="IPGAM"/>
    <property type="match status" value="1"/>
</dbReference>
<evidence type="ECO:0000256" key="3">
    <source>
        <dbReference type="ARBA" id="ARBA00008819"/>
    </source>
</evidence>
<evidence type="ECO:0000256" key="2">
    <source>
        <dbReference type="ARBA" id="ARBA00004798"/>
    </source>
</evidence>